<dbReference type="AlphaFoldDB" id="A0A0R3SDG6"/>
<organism evidence="8">
    <name type="scientific">Hymenolepis diminuta</name>
    <name type="common">Rat tapeworm</name>
    <dbReference type="NCBI Taxonomy" id="6216"/>
    <lineage>
        <taxon>Eukaryota</taxon>
        <taxon>Metazoa</taxon>
        <taxon>Spiralia</taxon>
        <taxon>Lophotrochozoa</taxon>
        <taxon>Platyhelminthes</taxon>
        <taxon>Cestoda</taxon>
        <taxon>Eucestoda</taxon>
        <taxon>Cyclophyllidea</taxon>
        <taxon>Hymenolepididae</taxon>
        <taxon>Hymenolepis</taxon>
    </lineage>
</organism>
<evidence type="ECO:0000313" key="6">
    <source>
        <dbReference type="EMBL" id="VDL21526.1"/>
    </source>
</evidence>
<dbReference type="InterPro" id="IPR013083">
    <property type="entry name" value="Znf_RING/FYVE/PHD"/>
</dbReference>
<dbReference type="SUPFAM" id="SSF57850">
    <property type="entry name" value="RING/U-box"/>
    <property type="match status" value="1"/>
</dbReference>
<dbReference type="PROSITE" id="PS00518">
    <property type="entry name" value="ZF_RING_1"/>
    <property type="match status" value="1"/>
</dbReference>
<dbReference type="Pfam" id="PF13920">
    <property type="entry name" value="zf-C3HC4_3"/>
    <property type="match status" value="1"/>
</dbReference>
<keyword evidence="3" id="KW-0862">Zinc</keyword>
<protein>
    <submittedName>
        <fullName evidence="8">RING-type domain-containing protein</fullName>
    </submittedName>
</protein>
<dbReference type="GO" id="GO:0008270">
    <property type="term" value="F:zinc ion binding"/>
    <property type="evidence" value="ECO:0007669"/>
    <property type="project" value="UniProtKB-KW"/>
</dbReference>
<evidence type="ECO:0000313" key="8">
    <source>
        <dbReference type="WBParaSite" id="HDID_0000273101-mRNA-1"/>
    </source>
</evidence>
<dbReference type="PANTHER" id="PTHR23327">
    <property type="entry name" value="RING FINGER PROTEIN 127"/>
    <property type="match status" value="1"/>
</dbReference>
<reference evidence="8" key="1">
    <citation type="submission" date="2017-02" db="UniProtKB">
        <authorList>
            <consortium name="WormBaseParasite"/>
        </authorList>
    </citation>
    <scope>IDENTIFICATION</scope>
</reference>
<dbReference type="Gene3D" id="3.30.40.10">
    <property type="entry name" value="Zinc/RING finger domain, C3HC4 (zinc finger)"/>
    <property type="match status" value="1"/>
</dbReference>
<dbReference type="InterPro" id="IPR017907">
    <property type="entry name" value="Znf_RING_CS"/>
</dbReference>
<keyword evidence="2 4" id="KW-0863">Zinc-finger</keyword>
<dbReference type="Proteomes" id="UP000274504">
    <property type="component" value="Unassembled WGS sequence"/>
</dbReference>
<dbReference type="Gene3D" id="4.10.1000.40">
    <property type="match status" value="1"/>
</dbReference>
<sequence>MDVTGDSKYEELLEELNELIKCPLCWDPISSPSRTPCGHAFCFKCIFGIYGTTCPLCRKPFNKGEVLSCRATIDLTSVVKDTRPIPPVGYRSKNVEADKAITTELLRFETCRYPQFPYQLLQKFAKSFCNKGEFEEVIVNALGDIEEIKELKKIAPDVFIKCKNYPECNNRRCLHTLPWNMCKHGEACRFRSTCLAFHPVELMNLCFNVKSEGL</sequence>
<evidence type="ECO:0000256" key="4">
    <source>
        <dbReference type="PROSITE-ProRule" id="PRU00175"/>
    </source>
</evidence>
<reference evidence="6 7" key="2">
    <citation type="submission" date="2018-11" db="EMBL/GenBank/DDBJ databases">
        <authorList>
            <consortium name="Pathogen Informatics"/>
        </authorList>
    </citation>
    <scope>NUCLEOTIDE SEQUENCE [LARGE SCALE GENOMIC DNA]</scope>
</reference>
<dbReference type="WBParaSite" id="HDID_0000273101-mRNA-1">
    <property type="protein sequence ID" value="HDID_0000273101-mRNA-1"/>
    <property type="gene ID" value="HDID_0000273101"/>
</dbReference>
<evidence type="ECO:0000256" key="2">
    <source>
        <dbReference type="ARBA" id="ARBA00022771"/>
    </source>
</evidence>
<evidence type="ECO:0000313" key="7">
    <source>
        <dbReference type="Proteomes" id="UP000274504"/>
    </source>
</evidence>
<evidence type="ECO:0000256" key="1">
    <source>
        <dbReference type="ARBA" id="ARBA00022723"/>
    </source>
</evidence>
<proteinExistence type="predicted"/>
<keyword evidence="1" id="KW-0479">Metal-binding</keyword>
<dbReference type="SMART" id="SM00184">
    <property type="entry name" value="RING"/>
    <property type="match status" value="1"/>
</dbReference>
<name>A0A0R3SDG6_HYMDI</name>
<accession>A0A0R3SDG6</accession>
<evidence type="ECO:0000259" key="5">
    <source>
        <dbReference type="PROSITE" id="PS50089"/>
    </source>
</evidence>
<gene>
    <name evidence="6" type="ORF">HDID_LOCUS2729</name>
</gene>
<dbReference type="OrthoDB" id="6270329at2759"/>
<dbReference type="EMBL" id="UYSG01000713">
    <property type="protein sequence ID" value="VDL21526.1"/>
    <property type="molecule type" value="Genomic_DNA"/>
</dbReference>
<dbReference type="InterPro" id="IPR001841">
    <property type="entry name" value="Znf_RING"/>
</dbReference>
<dbReference type="PROSITE" id="PS50089">
    <property type="entry name" value="ZF_RING_2"/>
    <property type="match status" value="1"/>
</dbReference>
<evidence type="ECO:0000256" key="3">
    <source>
        <dbReference type="ARBA" id="ARBA00022833"/>
    </source>
</evidence>
<feature type="domain" description="RING-type" evidence="5">
    <location>
        <begin position="22"/>
        <end position="58"/>
    </location>
</feature>